<dbReference type="InterPro" id="IPR047259">
    <property type="entry name" value="QUIRKY-like"/>
</dbReference>
<evidence type="ECO:0000313" key="2">
    <source>
        <dbReference type="EMBL" id="TVU28772.1"/>
    </source>
</evidence>
<keyword evidence="3" id="KW-1185">Reference proteome</keyword>
<dbReference type="Proteomes" id="UP000324897">
    <property type="component" value="Chromosome 1"/>
</dbReference>
<evidence type="ECO:0000259" key="1">
    <source>
        <dbReference type="PROSITE" id="PS50004"/>
    </source>
</evidence>
<reference evidence="2 3" key="1">
    <citation type="journal article" date="2019" name="Sci. Rep.">
        <title>A high-quality genome of Eragrostis curvula grass provides insights into Poaceae evolution and supports new strategies to enhance forage quality.</title>
        <authorList>
            <person name="Carballo J."/>
            <person name="Santos B.A.C.M."/>
            <person name="Zappacosta D."/>
            <person name="Garbus I."/>
            <person name="Selva J.P."/>
            <person name="Gallo C.A."/>
            <person name="Diaz A."/>
            <person name="Albertini E."/>
            <person name="Caccamo M."/>
            <person name="Echenique V."/>
        </authorList>
    </citation>
    <scope>NUCLEOTIDE SEQUENCE [LARGE SCALE GENOMIC DNA]</scope>
    <source>
        <strain evidence="3">cv. Victoria</strain>
        <tissue evidence="2">Leaf</tissue>
    </source>
</reference>
<evidence type="ECO:0000313" key="3">
    <source>
        <dbReference type="Proteomes" id="UP000324897"/>
    </source>
</evidence>
<dbReference type="AlphaFoldDB" id="A0A5J9UXY8"/>
<dbReference type="CDD" id="cd08378">
    <property type="entry name" value="C2B_MCTP_PRT_plant"/>
    <property type="match status" value="1"/>
</dbReference>
<name>A0A5J9UXY8_9POAL</name>
<dbReference type="InterPro" id="IPR047257">
    <property type="entry name" value="C2B_MCTP_PRT_plant"/>
</dbReference>
<proteinExistence type="predicted"/>
<dbReference type="Gene3D" id="2.60.40.150">
    <property type="entry name" value="C2 domain"/>
    <property type="match status" value="1"/>
</dbReference>
<sequence length="174" mass="19477">MAGVLPRFGPFGPLPPIDEFGIKETRPRLAGGRAGGYDLVERMEYLYVRVVKARDLKWSGDFDPFAEIRLGAHSGATRHIEKTASPEWNDVFAFSRERIQASFLEVVVRGKGFAKDDFVGRVRFDLGDAPLRVPPDSALAPQWFHLALRMGRKPIQSPNQAIYCCIARPIQPTP</sequence>
<accession>A0A5J9UXY8</accession>
<comment type="caution">
    <text evidence="2">The sequence shown here is derived from an EMBL/GenBank/DDBJ whole genome shotgun (WGS) entry which is preliminary data.</text>
</comment>
<feature type="domain" description="C2" evidence="1">
    <location>
        <begin position="27"/>
        <end position="144"/>
    </location>
</feature>
<dbReference type="InterPro" id="IPR035892">
    <property type="entry name" value="C2_domain_sf"/>
</dbReference>
<dbReference type="EMBL" id="RWGY01000011">
    <property type="protein sequence ID" value="TVU28772.1"/>
    <property type="molecule type" value="Genomic_DNA"/>
</dbReference>
<dbReference type="SUPFAM" id="SSF49562">
    <property type="entry name" value="C2 domain (Calcium/lipid-binding domain, CaLB)"/>
    <property type="match status" value="1"/>
</dbReference>
<dbReference type="Gramene" id="TVU28772">
    <property type="protein sequence ID" value="TVU28772"/>
    <property type="gene ID" value="EJB05_20305"/>
</dbReference>
<dbReference type="InterPro" id="IPR000008">
    <property type="entry name" value="C2_dom"/>
</dbReference>
<feature type="non-terminal residue" evidence="2">
    <location>
        <position position="1"/>
    </location>
</feature>
<dbReference type="SMART" id="SM00239">
    <property type="entry name" value="C2"/>
    <property type="match status" value="1"/>
</dbReference>
<dbReference type="PANTHER" id="PTHR31425">
    <property type="entry name" value="PHOSPHORIBOSYLANTHRANILATE TRANSFERASE ISOFORM 1"/>
    <property type="match status" value="1"/>
</dbReference>
<dbReference type="PROSITE" id="PS50004">
    <property type="entry name" value="C2"/>
    <property type="match status" value="1"/>
</dbReference>
<gene>
    <name evidence="2" type="ORF">EJB05_20305</name>
</gene>
<dbReference type="OrthoDB" id="67700at2759"/>
<protein>
    <recommendedName>
        <fullName evidence="1">C2 domain-containing protein</fullName>
    </recommendedName>
</protein>
<dbReference type="PANTHER" id="PTHR31425:SF6">
    <property type="entry name" value="OS02G0663900 PROTEIN"/>
    <property type="match status" value="1"/>
</dbReference>
<organism evidence="2 3">
    <name type="scientific">Eragrostis curvula</name>
    <name type="common">weeping love grass</name>
    <dbReference type="NCBI Taxonomy" id="38414"/>
    <lineage>
        <taxon>Eukaryota</taxon>
        <taxon>Viridiplantae</taxon>
        <taxon>Streptophyta</taxon>
        <taxon>Embryophyta</taxon>
        <taxon>Tracheophyta</taxon>
        <taxon>Spermatophyta</taxon>
        <taxon>Magnoliopsida</taxon>
        <taxon>Liliopsida</taxon>
        <taxon>Poales</taxon>
        <taxon>Poaceae</taxon>
        <taxon>PACMAD clade</taxon>
        <taxon>Chloridoideae</taxon>
        <taxon>Eragrostideae</taxon>
        <taxon>Eragrostidinae</taxon>
        <taxon>Eragrostis</taxon>
    </lineage>
</organism>
<dbReference type="Pfam" id="PF00168">
    <property type="entry name" value="C2"/>
    <property type="match status" value="1"/>
</dbReference>